<dbReference type="SUPFAM" id="SSF53756">
    <property type="entry name" value="UDP-Glycosyltransferase/glycogen phosphorylase"/>
    <property type="match status" value="1"/>
</dbReference>
<dbReference type="Pfam" id="PF00534">
    <property type="entry name" value="Glycos_transf_1"/>
    <property type="match status" value="1"/>
</dbReference>
<sequence>MREIVLFRQNLFRISETFITQQAQAMRRYAPLYVGRLRYGDGPPDASSRVLRDLWRRAAMARIGAQMLTRDPAPYLRLLGDRRPALVHAHFGVDGVYALPLARRLGVPLVTMFHGFDATLSTAAFLGSPAWMNYPLFRRTLARQGQLFLCTSAYIRARVLAMGFPAARTRVHYIGVDCGAIRPRDPQEETPTILHVARLVEMKGTEYLLRAFAMLAPVHPAQRLLIIGDGPLRGRLEALARALGIGGQVTFLGAQPYARVLQAMRAATMLVLPSVYTTTGRVEGLGMVLLEAAATGVPVVGSRVGGIPEGMVEGETGLLAPERDAEALAARMREVLDDRDRRAAMGARARAFVTAQFDLHRQTAGLETFYDELIDRGVGA</sequence>
<evidence type="ECO:0000313" key="4">
    <source>
        <dbReference type="Proteomes" id="UP000578030"/>
    </source>
</evidence>
<evidence type="ECO:0000313" key="3">
    <source>
        <dbReference type="EMBL" id="MBB2201312.1"/>
    </source>
</evidence>
<dbReference type="Proteomes" id="UP000578030">
    <property type="component" value="Unassembled WGS sequence"/>
</dbReference>
<gene>
    <name evidence="3" type="ORF">HLH28_06895</name>
</gene>
<protein>
    <submittedName>
        <fullName evidence="3">Glycosyltransferase</fullName>
    </submittedName>
</protein>
<dbReference type="AlphaFoldDB" id="A0A7W4K6J7"/>
<dbReference type="PANTHER" id="PTHR45947:SF14">
    <property type="entry name" value="SLL1723 PROTEIN"/>
    <property type="match status" value="1"/>
</dbReference>
<dbReference type="EMBL" id="JABEQM010000004">
    <property type="protein sequence ID" value="MBB2201312.1"/>
    <property type="molecule type" value="Genomic_DNA"/>
</dbReference>
<comment type="caution">
    <text evidence="3">The sequence shown here is derived from an EMBL/GenBank/DDBJ whole genome shotgun (WGS) entry which is preliminary data.</text>
</comment>
<dbReference type="PANTHER" id="PTHR45947">
    <property type="entry name" value="SULFOQUINOVOSYL TRANSFERASE SQD2"/>
    <property type="match status" value="1"/>
</dbReference>
<organism evidence="3 4">
    <name type="scientific">Gluconacetobacter tumulisoli</name>
    <dbReference type="NCBI Taxonomy" id="1286189"/>
    <lineage>
        <taxon>Bacteria</taxon>
        <taxon>Pseudomonadati</taxon>
        <taxon>Pseudomonadota</taxon>
        <taxon>Alphaproteobacteria</taxon>
        <taxon>Acetobacterales</taxon>
        <taxon>Acetobacteraceae</taxon>
        <taxon>Gluconacetobacter</taxon>
    </lineage>
</organism>
<evidence type="ECO:0000259" key="2">
    <source>
        <dbReference type="Pfam" id="PF13439"/>
    </source>
</evidence>
<dbReference type="InterPro" id="IPR050194">
    <property type="entry name" value="Glycosyltransferase_grp1"/>
</dbReference>
<dbReference type="Gene3D" id="3.40.50.2000">
    <property type="entry name" value="Glycogen Phosphorylase B"/>
    <property type="match status" value="2"/>
</dbReference>
<dbReference type="RefSeq" id="WP_182956557.1">
    <property type="nucleotide sequence ID" value="NZ_JABEQM010000004.1"/>
</dbReference>
<dbReference type="InterPro" id="IPR028098">
    <property type="entry name" value="Glyco_trans_4-like_N"/>
</dbReference>
<evidence type="ECO:0000259" key="1">
    <source>
        <dbReference type="Pfam" id="PF00534"/>
    </source>
</evidence>
<feature type="domain" description="Glycosyl transferase family 1" evidence="1">
    <location>
        <begin position="186"/>
        <end position="351"/>
    </location>
</feature>
<dbReference type="InterPro" id="IPR001296">
    <property type="entry name" value="Glyco_trans_1"/>
</dbReference>
<keyword evidence="3" id="KW-0808">Transferase</keyword>
<feature type="domain" description="Glycosyltransferase subfamily 4-like N-terminal" evidence="2">
    <location>
        <begin position="62"/>
        <end position="178"/>
    </location>
</feature>
<name>A0A7W4K6J7_9PROT</name>
<reference evidence="3 4" key="1">
    <citation type="submission" date="2020-04" db="EMBL/GenBank/DDBJ databases">
        <title>Description of novel Gluconacetobacter.</title>
        <authorList>
            <person name="Sombolestani A."/>
        </authorList>
    </citation>
    <scope>NUCLEOTIDE SEQUENCE [LARGE SCALE GENOMIC DNA]</scope>
    <source>
        <strain evidence="3 4">LMG 27802</strain>
    </source>
</reference>
<proteinExistence type="predicted"/>
<dbReference type="Pfam" id="PF13439">
    <property type="entry name" value="Glyco_transf_4"/>
    <property type="match status" value="1"/>
</dbReference>
<dbReference type="GO" id="GO:0016757">
    <property type="term" value="F:glycosyltransferase activity"/>
    <property type="evidence" value="ECO:0007669"/>
    <property type="project" value="InterPro"/>
</dbReference>
<accession>A0A7W4K6J7</accession>
<keyword evidence="4" id="KW-1185">Reference proteome</keyword>